<dbReference type="Pfam" id="PF01381">
    <property type="entry name" value="HTH_3"/>
    <property type="match status" value="1"/>
</dbReference>
<keyword evidence="2" id="KW-0238">DNA-binding</keyword>
<dbReference type="InterPro" id="IPR001387">
    <property type="entry name" value="Cro/C1-type_HTH"/>
</dbReference>
<dbReference type="PROSITE" id="PS50943">
    <property type="entry name" value="HTH_CROC1"/>
    <property type="match status" value="1"/>
</dbReference>
<keyword evidence="1" id="KW-0805">Transcription regulation</keyword>
<dbReference type="InterPro" id="IPR052359">
    <property type="entry name" value="HTH-type_reg/antitoxin"/>
</dbReference>
<dbReference type="PANTHER" id="PTHR36511">
    <property type="entry name" value="MERR FAMILY BACTERIAL REGULATORY PROTEIN"/>
    <property type="match status" value="1"/>
</dbReference>
<dbReference type="EMBL" id="CP015518">
    <property type="protein sequence ID" value="APG25699.1"/>
    <property type="molecule type" value="Genomic_DNA"/>
</dbReference>
<dbReference type="Proteomes" id="UP000182264">
    <property type="component" value="Chromosome"/>
</dbReference>
<dbReference type="RefSeq" id="WP_072287542.1">
    <property type="nucleotide sequence ID" value="NZ_CP015455.1"/>
</dbReference>
<accession>A0A1L3GIF8</accession>
<dbReference type="STRING" id="29542.A6070_06290"/>
<dbReference type="AlphaFoldDB" id="A0A1L3GIF8"/>
<dbReference type="SUPFAM" id="SSF47413">
    <property type="entry name" value="lambda repressor-like DNA-binding domains"/>
    <property type="match status" value="1"/>
</dbReference>
<proteinExistence type="predicted"/>
<protein>
    <submittedName>
        <fullName evidence="5">Transcriptional regulator</fullName>
    </submittedName>
</protein>
<keyword evidence="3" id="KW-0804">Transcription</keyword>
<reference evidence="5 6" key="1">
    <citation type="journal article" date="2017" name="Genome Announc.">
        <title>Complete Genome Sequences of Two Acetylene-Fermenting Pelobacter acetylenicus Strains.</title>
        <authorList>
            <person name="Sutton J.M."/>
            <person name="Baesman S.M."/>
            <person name="Fierst J.L."/>
            <person name="Poret-Peterson A.T."/>
            <person name="Oremland R.S."/>
            <person name="Dunlap D.S."/>
            <person name="Akob D.M."/>
        </authorList>
    </citation>
    <scope>NUCLEOTIDE SEQUENCE [LARGE SCALE GENOMIC DNA]</scope>
    <source>
        <strain evidence="5 6">DSM 3247</strain>
    </source>
</reference>
<dbReference type="InterPro" id="IPR010982">
    <property type="entry name" value="Lambda_DNA-bd_dom_sf"/>
</dbReference>
<dbReference type="GO" id="GO:0003677">
    <property type="term" value="F:DNA binding"/>
    <property type="evidence" value="ECO:0007669"/>
    <property type="project" value="UniProtKB-KW"/>
</dbReference>
<keyword evidence="6" id="KW-1185">Reference proteome</keyword>
<evidence type="ECO:0000313" key="5">
    <source>
        <dbReference type="EMBL" id="APG25699.1"/>
    </source>
</evidence>
<evidence type="ECO:0000259" key="4">
    <source>
        <dbReference type="PROSITE" id="PS50943"/>
    </source>
</evidence>
<gene>
    <name evidence="5" type="ORF">A7E75_12265</name>
</gene>
<name>A0A1L3GIF8_SYNAC</name>
<evidence type="ECO:0000256" key="2">
    <source>
        <dbReference type="ARBA" id="ARBA00023125"/>
    </source>
</evidence>
<dbReference type="CDD" id="cd00093">
    <property type="entry name" value="HTH_XRE"/>
    <property type="match status" value="1"/>
</dbReference>
<feature type="domain" description="HTH cro/C1-type" evidence="4">
    <location>
        <begin position="52"/>
        <end position="106"/>
    </location>
</feature>
<evidence type="ECO:0000313" key="6">
    <source>
        <dbReference type="Proteomes" id="UP000182264"/>
    </source>
</evidence>
<dbReference type="OrthoDB" id="9799384at2"/>
<sequence>MKHVKAEKSRILEAVHETALDLYGLGFIDKRALRRYDALCLEPIPPYSADEIRSLRERYRISQAVLASILNTSLSTVQKWEIGEKHPSGSSLKLLNLLDRKGLDTLM</sequence>
<dbReference type="KEGG" id="pace:A6070_06290"/>
<dbReference type="Gene3D" id="1.10.260.40">
    <property type="entry name" value="lambda repressor-like DNA-binding domains"/>
    <property type="match status" value="1"/>
</dbReference>
<organism evidence="5 6">
    <name type="scientific">Syntrophotalea acetylenica</name>
    <name type="common">Pelobacter acetylenicus</name>
    <dbReference type="NCBI Taxonomy" id="29542"/>
    <lineage>
        <taxon>Bacteria</taxon>
        <taxon>Pseudomonadati</taxon>
        <taxon>Thermodesulfobacteriota</taxon>
        <taxon>Desulfuromonadia</taxon>
        <taxon>Desulfuromonadales</taxon>
        <taxon>Syntrophotaleaceae</taxon>
        <taxon>Syntrophotalea</taxon>
    </lineage>
</organism>
<evidence type="ECO:0000256" key="3">
    <source>
        <dbReference type="ARBA" id="ARBA00023163"/>
    </source>
</evidence>
<dbReference type="SMART" id="SM00530">
    <property type="entry name" value="HTH_XRE"/>
    <property type="match status" value="1"/>
</dbReference>
<evidence type="ECO:0000256" key="1">
    <source>
        <dbReference type="ARBA" id="ARBA00023015"/>
    </source>
</evidence>
<dbReference type="PANTHER" id="PTHR36511:SF3">
    <property type="entry name" value="ANTITOXIN HIGA-2"/>
    <property type="match status" value="1"/>
</dbReference>